<gene>
    <name evidence="6" type="ORF">D5400_05600</name>
</gene>
<dbReference type="Pfam" id="PF00669">
    <property type="entry name" value="Flagellin_N"/>
    <property type="match status" value="1"/>
</dbReference>
<evidence type="ECO:0000259" key="5">
    <source>
        <dbReference type="Pfam" id="PF00700"/>
    </source>
</evidence>
<name>A0A3Q8XM87_9HYPH</name>
<comment type="subcellular location">
    <subcellularLocation>
        <location evidence="3">Secreted</location>
    </subcellularLocation>
    <subcellularLocation>
        <location evidence="3">Bacterial flagellum</location>
    </subcellularLocation>
</comment>
<dbReference type="PANTHER" id="PTHR42792">
    <property type="entry name" value="FLAGELLIN"/>
    <property type="match status" value="1"/>
</dbReference>
<evidence type="ECO:0000256" key="1">
    <source>
        <dbReference type="ARBA" id="ARBA00005709"/>
    </source>
</evidence>
<evidence type="ECO:0000256" key="3">
    <source>
        <dbReference type="RuleBase" id="RU362073"/>
    </source>
</evidence>
<protein>
    <recommendedName>
        <fullName evidence="3">Flagellin</fullName>
    </recommendedName>
</protein>
<feature type="domain" description="Flagellin N-terminal" evidence="4">
    <location>
        <begin position="4"/>
        <end position="135"/>
    </location>
</feature>
<comment type="function">
    <text evidence="3">Flagellin is the subunit protein which polymerizes to form the filaments of bacterial flagella.</text>
</comment>
<evidence type="ECO:0000259" key="4">
    <source>
        <dbReference type="Pfam" id="PF00669"/>
    </source>
</evidence>
<keyword evidence="6" id="KW-0966">Cell projection</keyword>
<dbReference type="EMBL" id="CP032509">
    <property type="protein sequence ID" value="AZN70819.1"/>
    <property type="molecule type" value="Genomic_DNA"/>
</dbReference>
<proteinExistence type="inferred from homology"/>
<dbReference type="SUPFAM" id="SSF64518">
    <property type="entry name" value="Phase 1 flagellin"/>
    <property type="match status" value="1"/>
</dbReference>
<evidence type="ECO:0000256" key="2">
    <source>
        <dbReference type="ARBA" id="ARBA00023143"/>
    </source>
</evidence>
<dbReference type="GO" id="GO:0009288">
    <property type="term" value="C:bacterial-type flagellum"/>
    <property type="evidence" value="ECO:0007669"/>
    <property type="project" value="UniProtKB-SubCell"/>
</dbReference>
<keyword evidence="6" id="KW-0282">Flagellum</keyword>
<dbReference type="AlphaFoldDB" id="A0A3Q8XM87"/>
<evidence type="ECO:0000313" key="7">
    <source>
        <dbReference type="Proteomes" id="UP000268192"/>
    </source>
</evidence>
<keyword evidence="2 3" id="KW-0975">Bacterial flagellum</keyword>
<evidence type="ECO:0000313" key="6">
    <source>
        <dbReference type="EMBL" id="AZN70819.1"/>
    </source>
</evidence>
<dbReference type="InterPro" id="IPR046358">
    <property type="entry name" value="Flagellin_C"/>
</dbReference>
<organism evidence="6 7">
    <name type="scientific">Georhizobium profundi</name>
    <dbReference type="NCBI Taxonomy" id="2341112"/>
    <lineage>
        <taxon>Bacteria</taxon>
        <taxon>Pseudomonadati</taxon>
        <taxon>Pseudomonadota</taxon>
        <taxon>Alphaproteobacteria</taxon>
        <taxon>Hyphomicrobiales</taxon>
        <taxon>Rhizobiaceae</taxon>
        <taxon>Georhizobium</taxon>
    </lineage>
</organism>
<reference evidence="6 7" key="1">
    <citation type="submission" date="2018-09" db="EMBL/GenBank/DDBJ databases">
        <title>Marinorhizobium profundi gen. nov., sp. nov., isolated from a deep-sea sediment sample from the New Britain Trench and proposal of Marinorhizobiaceae fam. nov. in the order Rhizobiales of the class Alphaproteobacteria.</title>
        <authorList>
            <person name="Cao J."/>
        </authorList>
    </citation>
    <scope>NUCLEOTIDE SEQUENCE [LARGE SCALE GENOMIC DNA]</scope>
    <source>
        <strain evidence="6 7">WS11</strain>
    </source>
</reference>
<dbReference type="Gene3D" id="1.20.1330.10">
    <property type="entry name" value="f41 fragment of flagellin, N-terminal domain"/>
    <property type="match status" value="2"/>
</dbReference>
<keyword evidence="6" id="KW-0969">Cilium</keyword>
<feature type="domain" description="Flagellin C-terminal" evidence="5">
    <location>
        <begin position="508"/>
        <end position="591"/>
    </location>
</feature>
<keyword evidence="3" id="KW-0964">Secreted</keyword>
<keyword evidence="7" id="KW-1185">Reference proteome</keyword>
<dbReference type="RefSeq" id="WP_126008468.1">
    <property type="nucleotide sequence ID" value="NZ_CP032509.1"/>
</dbReference>
<comment type="similarity">
    <text evidence="1 3">Belongs to the bacterial flagellin family.</text>
</comment>
<dbReference type="GO" id="GO:0005576">
    <property type="term" value="C:extracellular region"/>
    <property type="evidence" value="ECO:0007669"/>
    <property type="project" value="UniProtKB-SubCell"/>
</dbReference>
<dbReference type="PRINTS" id="PR00207">
    <property type="entry name" value="FLAGELLIN"/>
</dbReference>
<dbReference type="InterPro" id="IPR001492">
    <property type="entry name" value="Flagellin"/>
</dbReference>
<dbReference type="PANTHER" id="PTHR42792:SF2">
    <property type="entry name" value="FLAGELLIN"/>
    <property type="match status" value="1"/>
</dbReference>
<dbReference type="Pfam" id="PF00700">
    <property type="entry name" value="Flagellin_C"/>
    <property type="match status" value="1"/>
</dbReference>
<dbReference type="InterPro" id="IPR001029">
    <property type="entry name" value="Flagellin_N"/>
</dbReference>
<sequence>MTSVLTNRAAMAASATLRSIALLSNSTQLQASSGLRIGSASDNAAYWSISTTMKSDAKALGAVGDALGLARAKIDVAYQSLSSVIDVLSEFRAKLVAAQEPGVDPAKIQKELDQLKGQVESIAASSSFNGANWLSTDIDDIHDRTLDVTHVTSTMTRSANGFSALSTMEFHLSETSLFNTSGGGLLEPDSRLSLTLGGIRNSDNYRNQDGEIVIDRFNTLAGERARFKFDFTGPMTFDDPSDAITFDLVVDKDNPSDVAPPHDQGRTTSLRIDRTVVDAVLPSANGTIGTYQDYIRVLNHVLTPAGAYATQVLDYDDDGNIFVVEDAIGLSTSENSGLDGSYLEISGLTAVGVSASGLTDRQVFGTRGSGMTLSFSPFTVHLDGKSDDGVKVSFSFSANGEPQRFYEFDRSYVNALFDRDTGKVETVEEMHELLTSLIAADWPDVLIEVDGASTISIRTDPAVDRLAGGRTRIGFSNIDVSIEPLADLSFRAIDIATNPAMKGIYLNYMDTVLQKAIDGTATLGAFRKRIDMQTDFNASLIQSIEKGVGRLIDADMNDVSTRLKALQVQEQLAGQSLAIANDNTDLVMQLFN</sequence>
<accession>A0A3Q8XM87</accession>
<dbReference type="OrthoDB" id="8328560at2"/>
<dbReference type="GO" id="GO:0005198">
    <property type="term" value="F:structural molecule activity"/>
    <property type="evidence" value="ECO:0007669"/>
    <property type="project" value="UniProtKB-UniRule"/>
</dbReference>
<dbReference type="KEGG" id="abaw:D5400_05600"/>
<dbReference type="Proteomes" id="UP000268192">
    <property type="component" value="Chromosome"/>
</dbReference>